<feature type="transmembrane region" description="Helical" evidence="5">
    <location>
        <begin position="70"/>
        <end position="90"/>
    </location>
</feature>
<feature type="transmembrane region" description="Helical" evidence="5">
    <location>
        <begin position="33"/>
        <end position="58"/>
    </location>
</feature>
<feature type="transmembrane region" description="Helical" evidence="5">
    <location>
        <begin position="124"/>
        <end position="151"/>
    </location>
</feature>
<evidence type="ECO:0000256" key="2">
    <source>
        <dbReference type="ARBA" id="ARBA00022692"/>
    </source>
</evidence>
<keyword evidence="5" id="KW-1003">Cell membrane</keyword>
<dbReference type="Proteomes" id="UP001501599">
    <property type="component" value="Unassembled WGS sequence"/>
</dbReference>
<feature type="transmembrane region" description="Helical" evidence="5">
    <location>
        <begin position="213"/>
        <end position="239"/>
    </location>
</feature>
<accession>A0ABP5M951</accession>
<feature type="transmembrane region" description="Helical" evidence="5">
    <location>
        <begin position="189"/>
        <end position="207"/>
    </location>
</feature>
<proteinExistence type="inferred from homology"/>
<dbReference type="InterPro" id="IPR002781">
    <property type="entry name" value="TM_pro_TauE-like"/>
</dbReference>
<evidence type="ECO:0000256" key="3">
    <source>
        <dbReference type="ARBA" id="ARBA00022989"/>
    </source>
</evidence>
<evidence type="ECO:0000313" key="7">
    <source>
        <dbReference type="Proteomes" id="UP001501599"/>
    </source>
</evidence>
<comment type="caution">
    <text evidence="6">The sequence shown here is derived from an EMBL/GenBank/DDBJ whole genome shotgun (WGS) entry which is preliminary data.</text>
</comment>
<dbReference type="Pfam" id="PF01925">
    <property type="entry name" value="TauE"/>
    <property type="match status" value="1"/>
</dbReference>
<evidence type="ECO:0000256" key="4">
    <source>
        <dbReference type="ARBA" id="ARBA00023136"/>
    </source>
</evidence>
<name>A0ABP5M951_9MICO</name>
<organism evidence="6 7">
    <name type="scientific">Agrococcus versicolor</name>
    <dbReference type="NCBI Taxonomy" id="501482"/>
    <lineage>
        <taxon>Bacteria</taxon>
        <taxon>Bacillati</taxon>
        <taxon>Actinomycetota</taxon>
        <taxon>Actinomycetes</taxon>
        <taxon>Micrococcales</taxon>
        <taxon>Microbacteriaceae</taxon>
        <taxon>Agrococcus</taxon>
    </lineage>
</organism>
<keyword evidence="4 5" id="KW-0472">Membrane</keyword>
<keyword evidence="3 5" id="KW-1133">Transmembrane helix</keyword>
<dbReference type="EMBL" id="BAAAQT010000001">
    <property type="protein sequence ID" value="GAA2170465.1"/>
    <property type="molecule type" value="Genomic_DNA"/>
</dbReference>
<feature type="transmembrane region" description="Helical" evidence="5">
    <location>
        <begin position="157"/>
        <end position="177"/>
    </location>
</feature>
<reference evidence="7" key="1">
    <citation type="journal article" date="2019" name="Int. J. Syst. Evol. Microbiol.">
        <title>The Global Catalogue of Microorganisms (GCM) 10K type strain sequencing project: providing services to taxonomists for standard genome sequencing and annotation.</title>
        <authorList>
            <consortium name="The Broad Institute Genomics Platform"/>
            <consortium name="The Broad Institute Genome Sequencing Center for Infectious Disease"/>
            <person name="Wu L."/>
            <person name="Ma J."/>
        </authorList>
    </citation>
    <scope>NUCLEOTIDE SEQUENCE [LARGE SCALE GENOMIC DNA]</scope>
    <source>
        <strain evidence="7">JCM 16026</strain>
    </source>
</reference>
<evidence type="ECO:0000256" key="5">
    <source>
        <dbReference type="RuleBase" id="RU363041"/>
    </source>
</evidence>
<dbReference type="RefSeq" id="WP_344339221.1">
    <property type="nucleotide sequence ID" value="NZ_BAAAQT010000001.1"/>
</dbReference>
<feature type="transmembrane region" description="Helical" evidence="5">
    <location>
        <begin position="96"/>
        <end position="112"/>
    </location>
</feature>
<comment type="subcellular location">
    <subcellularLocation>
        <location evidence="5">Cell membrane</location>
        <topology evidence="5">Multi-pass membrane protein</topology>
    </subcellularLocation>
    <subcellularLocation>
        <location evidence="1">Membrane</location>
        <topology evidence="1">Multi-pass membrane protein</topology>
    </subcellularLocation>
</comment>
<evidence type="ECO:0000313" key="6">
    <source>
        <dbReference type="EMBL" id="GAA2170465.1"/>
    </source>
</evidence>
<sequence length="241" mass="24083">MLLAAAIAGIVLLGAVTQRIAGIGFGLVASPLLVLLLGPLQGVVLTNVFGLATALVAVAGTIRVIEWRRILPIAAVVAIVPGAILARAIAGPTLSVVAGCLVLAALAISVAAQRIRGLDRWPGLVAAGGLGGVMNVLAGVGGPAVTAYAIASRWEHRAFSTSIQAYLVIVCAASLLMRGTLPTLTIVEWLAAFAALGAGVVLGQWLSRRVAARAGRIACVSVATLGGIAVIVTGSLELLGA</sequence>
<keyword evidence="2 5" id="KW-0812">Transmembrane</keyword>
<evidence type="ECO:0000256" key="1">
    <source>
        <dbReference type="ARBA" id="ARBA00004141"/>
    </source>
</evidence>
<protein>
    <recommendedName>
        <fullName evidence="5">Probable membrane transporter protein</fullName>
    </recommendedName>
</protein>
<gene>
    <name evidence="6" type="ORF">GCM10009846_00970</name>
</gene>
<keyword evidence="7" id="KW-1185">Reference proteome</keyword>
<comment type="similarity">
    <text evidence="5">Belongs to the 4-toluene sulfonate uptake permease (TSUP) (TC 2.A.102) family.</text>
</comment>